<dbReference type="CDD" id="cd16348">
    <property type="entry name" value="VOC_YdcJ_like"/>
    <property type="match status" value="1"/>
</dbReference>
<organism evidence="9 10">
    <name type="scientific">Rhizobium sullae</name>
    <name type="common">Rhizobium hedysari</name>
    <dbReference type="NCBI Taxonomy" id="50338"/>
    <lineage>
        <taxon>Bacteria</taxon>
        <taxon>Pseudomonadati</taxon>
        <taxon>Pseudomonadota</taxon>
        <taxon>Alphaproteobacteria</taxon>
        <taxon>Hyphomicrobiales</taxon>
        <taxon>Rhizobiaceae</taxon>
        <taxon>Rhizobium/Agrobacterium group</taxon>
        <taxon>Rhizobium</taxon>
    </lineage>
</organism>
<sequence>MTAKVSASDIRTSFSSAMSAMYRDEVPAYGTLMELVARVNDETLTSDPELKARLEATDNLQRISEERHGAIRLGTAAELAMMRRIFAVMGMCPVGYYDLSTAGVPVHSTAFRPVGEVALKHNPFRVFTSLLRLDLIADEALRNEAAVILAERQIFTLRAVELTTKAEAESGLSEEDAEQFVAEVLETFRWHDKANVALSMYHRLHDAHRLIADVVSFKGPHINHLTPRTLDIDKVQALMPEYGIAPKAVVEGPPTRKCPILLRQTSFKALEEPVSFQDGKGGWKDGTHTARFGEIEQRGVALTPKGRALYDKLLDDTRKVVRPTADGSNAVAYEAALADTFQAFPDNWAAIRAERLGYFSYSLTEKAKMSLPSGTRDRDTLIAEGFIRFDPIVYEDFLPVSAAGIFQSNLGDGAQQEFIASPNQKRFEADLGAEVLNEFDHYEGIEKASFEACLKALQTRAAAE</sequence>
<dbReference type="Proteomes" id="UP001060123">
    <property type="component" value="Plasmid pWSM1592_3"/>
</dbReference>
<evidence type="ECO:0000256" key="1">
    <source>
        <dbReference type="ARBA" id="ARBA00001954"/>
    </source>
</evidence>
<dbReference type="PANTHER" id="PTHR39479:SF2">
    <property type="entry name" value="2-OXOADIPATE DIOXYGENASE_DECARBOXYLASE"/>
    <property type="match status" value="1"/>
</dbReference>
<evidence type="ECO:0000313" key="10">
    <source>
        <dbReference type="Proteomes" id="UP001060123"/>
    </source>
</evidence>
<keyword evidence="10" id="KW-1185">Reference proteome</keyword>
<evidence type="ECO:0000256" key="5">
    <source>
        <dbReference type="ARBA" id="ARBA00035013"/>
    </source>
</evidence>
<proteinExistence type="inferred from homology"/>
<dbReference type="InterPro" id="IPR009770">
    <property type="entry name" value="HGLS"/>
</dbReference>
<evidence type="ECO:0000256" key="7">
    <source>
        <dbReference type="ARBA" id="ARBA00035034"/>
    </source>
</evidence>
<evidence type="ECO:0000256" key="2">
    <source>
        <dbReference type="ARBA" id="ARBA00022964"/>
    </source>
</evidence>
<geneLocation type="plasmid" evidence="9 10">
    <name>pWSM1592_3</name>
</geneLocation>
<accession>A0ABY5XY79</accession>
<reference evidence="9" key="1">
    <citation type="submission" date="2022-09" db="EMBL/GenBank/DDBJ databases">
        <title>Australian commercial rhizobial inoculants.</title>
        <authorList>
            <person name="Kohlmeier M.G."/>
            <person name="O'Hara G.W."/>
            <person name="Colombi E."/>
            <person name="Ramsay J.P."/>
            <person name="Terpolilli J."/>
        </authorList>
    </citation>
    <scope>NUCLEOTIDE SEQUENCE</scope>
    <source>
        <strain evidence="9">WSM1592</strain>
        <plasmid evidence="9">pWSM1592_3</plasmid>
    </source>
</reference>
<keyword evidence="3" id="KW-0560">Oxidoreductase</keyword>
<dbReference type="SMART" id="SM01150">
    <property type="entry name" value="DUF1338"/>
    <property type="match status" value="1"/>
</dbReference>
<comment type="similarity">
    <text evidence="5">Belongs to the 2-oxoadipate dioxygenase/decarboxylase family.</text>
</comment>
<name>A0ABY5XY79_RHISU</name>
<dbReference type="InterPro" id="IPR047869">
    <property type="entry name" value="YdcJ_bac-like"/>
</dbReference>
<evidence type="ECO:0000256" key="4">
    <source>
        <dbReference type="ARBA" id="ARBA00023004"/>
    </source>
</evidence>
<keyword evidence="4" id="KW-0408">Iron</keyword>
<evidence type="ECO:0000256" key="8">
    <source>
        <dbReference type="ARBA" id="ARBA00035045"/>
    </source>
</evidence>
<dbReference type="EMBL" id="CP104146">
    <property type="protein sequence ID" value="UWU19589.1"/>
    <property type="molecule type" value="Genomic_DNA"/>
</dbReference>
<evidence type="ECO:0000313" key="9">
    <source>
        <dbReference type="EMBL" id="UWU19589.1"/>
    </source>
</evidence>
<keyword evidence="9" id="KW-0614">Plasmid</keyword>
<dbReference type="Pfam" id="PF07063">
    <property type="entry name" value="HGLS"/>
    <property type="match status" value="1"/>
</dbReference>
<protein>
    <recommendedName>
        <fullName evidence="7">2-oxoadipate dioxygenase/decarboxylase</fullName>
        <ecNumber evidence="6">1.13.11.93</ecNumber>
    </recommendedName>
    <alternativeName>
        <fullName evidence="8">2-hydroxyglutarate synthase</fullName>
    </alternativeName>
</protein>
<keyword evidence="2" id="KW-0223">Dioxygenase</keyword>
<dbReference type="RefSeq" id="WP_027512974.1">
    <property type="nucleotide sequence ID" value="NZ_CP104146.1"/>
</dbReference>
<dbReference type="Gene3D" id="3.10.180.80">
    <property type="entry name" value="Uncharacterised protein PF07063, DUF1338"/>
    <property type="match status" value="1"/>
</dbReference>
<dbReference type="EC" id="1.13.11.93" evidence="6"/>
<gene>
    <name evidence="9" type="ORF">N2599_36800</name>
</gene>
<comment type="cofactor">
    <cofactor evidence="1">
        <name>Fe(2+)</name>
        <dbReference type="ChEBI" id="CHEBI:29033"/>
    </cofactor>
</comment>
<evidence type="ECO:0000256" key="3">
    <source>
        <dbReference type="ARBA" id="ARBA00023002"/>
    </source>
</evidence>
<dbReference type="PANTHER" id="PTHR39479">
    <property type="match status" value="1"/>
</dbReference>
<evidence type="ECO:0000256" key="6">
    <source>
        <dbReference type="ARBA" id="ARBA00035023"/>
    </source>
</evidence>